<accession>C2E6K8</accession>
<dbReference type="Proteomes" id="UP000003491">
    <property type="component" value="Unassembled WGS sequence"/>
</dbReference>
<name>C2E6K8_LACJH</name>
<gene>
    <name evidence="1" type="ORF">HMPREF0528_1382</name>
</gene>
<dbReference type="AlphaFoldDB" id="C2E6K8"/>
<organism evidence="1 2">
    <name type="scientific">Lactobacillus johnsonii ATCC 33200</name>
    <dbReference type="NCBI Taxonomy" id="525330"/>
    <lineage>
        <taxon>Bacteria</taxon>
        <taxon>Bacillati</taxon>
        <taxon>Bacillota</taxon>
        <taxon>Bacilli</taxon>
        <taxon>Lactobacillales</taxon>
        <taxon>Lactobacillaceae</taxon>
        <taxon>Lactobacillus</taxon>
    </lineage>
</organism>
<dbReference type="EMBL" id="ACGR01000038">
    <property type="protein sequence ID" value="EEJ59575.1"/>
    <property type="molecule type" value="Genomic_DNA"/>
</dbReference>
<comment type="caution">
    <text evidence="1">The sequence shown here is derived from an EMBL/GenBank/DDBJ whole genome shotgun (WGS) entry which is preliminary data.</text>
</comment>
<reference evidence="1 2" key="1">
    <citation type="submission" date="2009-01" db="EMBL/GenBank/DDBJ databases">
        <authorList>
            <person name="Qin X."/>
            <person name="Bachman B."/>
            <person name="Battles P."/>
            <person name="Bell A."/>
            <person name="Bess C."/>
            <person name="Bickham C."/>
            <person name="Chaboub L."/>
            <person name="Chen D."/>
            <person name="Coyle M."/>
            <person name="Deiros D.R."/>
            <person name="Dinh H."/>
            <person name="Forbes L."/>
            <person name="Fowler G."/>
            <person name="Francisco L."/>
            <person name="Fu Q."/>
            <person name="Gubbala S."/>
            <person name="Hale W."/>
            <person name="Han Y."/>
            <person name="Hemphill L."/>
            <person name="Highlander S.K."/>
            <person name="Hirani K."/>
            <person name="Hogues M."/>
            <person name="Jackson L."/>
            <person name="Jakkamsetti A."/>
            <person name="Javaid M."/>
            <person name="Jiang H."/>
            <person name="Korchina V."/>
            <person name="Kovar C."/>
            <person name="Lara F."/>
            <person name="Lee S."/>
            <person name="Mata R."/>
            <person name="Mathew T."/>
            <person name="Moen C."/>
            <person name="Morales K."/>
            <person name="Munidasa M."/>
            <person name="Nazareth L."/>
            <person name="Ngo R."/>
            <person name="Nguyen L."/>
            <person name="Okwuonu G."/>
            <person name="Ongeri F."/>
            <person name="Patil S."/>
            <person name="Petrosino J."/>
            <person name="Pham C."/>
            <person name="Pham P."/>
            <person name="Pu L.-L."/>
            <person name="Puazo M."/>
            <person name="Raj R."/>
            <person name="Reid J."/>
            <person name="Rouhana J."/>
            <person name="Saada N."/>
            <person name="Shang Y."/>
            <person name="Simmons D."/>
            <person name="Thornton R."/>
            <person name="Warren J."/>
            <person name="Weissenberger G."/>
            <person name="Zhang J."/>
            <person name="Zhang L."/>
            <person name="Zhou C."/>
            <person name="Zhu D."/>
            <person name="Muzny D."/>
            <person name="Worley K."/>
            <person name="Gibbs R."/>
        </authorList>
    </citation>
    <scope>NUCLEOTIDE SEQUENCE [LARGE SCALE GENOMIC DNA]</scope>
    <source>
        <strain evidence="1 2">ATCC 33200</strain>
    </source>
</reference>
<dbReference type="PATRIC" id="fig|525330.7.peg.174"/>
<protein>
    <submittedName>
        <fullName evidence="1">Uncharacterized protein</fullName>
    </submittedName>
</protein>
<evidence type="ECO:0000313" key="2">
    <source>
        <dbReference type="Proteomes" id="UP000003491"/>
    </source>
</evidence>
<evidence type="ECO:0000313" key="1">
    <source>
        <dbReference type="EMBL" id="EEJ59575.1"/>
    </source>
</evidence>
<proteinExistence type="predicted"/>
<sequence>MKEERCILQIDKDPKAVIEPDYEKQPFKFHSKLLFAFVPKEDIDNFLEQVPHKVLGIV</sequence>
<dbReference type="HOGENOM" id="CLU_2973770_0_0_9"/>